<keyword evidence="3" id="KW-0862">Zinc</keyword>
<proteinExistence type="predicted"/>
<dbReference type="GO" id="GO:0008270">
    <property type="term" value="F:zinc ion binding"/>
    <property type="evidence" value="ECO:0007669"/>
    <property type="project" value="UniProtKB-KW"/>
</dbReference>
<feature type="region of interest" description="Disordered" evidence="5">
    <location>
        <begin position="294"/>
        <end position="313"/>
    </location>
</feature>
<evidence type="ECO:0000256" key="5">
    <source>
        <dbReference type="SAM" id="MobiDB-lite"/>
    </source>
</evidence>
<keyword evidence="2 4" id="KW-0863">Zinc-finger</keyword>
<reference evidence="7" key="1">
    <citation type="submission" date="2013-12" db="EMBL/GenBank/DDBJ databases">
        <title>The Genome Sequence of Aphanomyces astaci APO3.</title>
        <authorList>
            <consortium name="The Broad Institute Genomics Platform"/>
            <person name="Russ C."/>
            <person name="Tyler B."/>
            <person name="van West P."/>
            <person name="Dieguez-Uribeondo J."/>
            <person name="Young S.K."/>
            <person name="Zeng Q."/>
            <person name="Gargeya S."/>
            <person name="Fitzgerald M."/>
            <person name="Abouelleil A."/>
            <person name="Alvarado L."/>
            <person name="Chapman S.B."/>
            <person name="Gainer-Dewar J."/>
            <person name="Goldberg J."/>
            <person name="Griggs A."/>
            <person name="Gujja S."/>
            <person name="Hansen M."/>
            <person name="Howarth C."/>
            <person name="Imamovic A."/>
            <person name="Ireland A."/>
            <person name="Larimer J."/>
            <person name="McCowan C."/>
            <person name="Murphy C."/>
            <person name="Pearson M."/>
            <person name="Poon T.W."/>
            <person name="Priest M."/>
            <person name="Roberts A."/>
            <person name="Saif S."/>
            <person name="Shea T."/>
            <person name="Sykes S."/>
            <person name="Wortman J."/>
            <person name="Nusbaum C."/>
            <person name="Birren B."/>
        </authorList>
    </citation>
    <scope>NUCLEOTIDE SEQUENCE [LARGE SCALE GENOMIC DNA]</scope>
    <source>
        <strain evidence="7">APO3</strain>
    </source>
</reference>
<evidence type="ECO:0000256" key="3">
    <source>
        <dbReference type="ARBA" id="ARBA00022833"/>
    </source>
</evidence>
<dbReference type="InterPro" id="IPR000433">
    <property type="entry name" value="Znf_ZZ"/>
</dbReference>
<name>W4FZQ7_APHAT</name>
<evidence type="ECO:0000256" key="2">
    <source>
        <dbReference type="ARBA" id="ARBA00022771"/>
    </source>
</evidence>
<dbReference type="STRING" id="112090.W4FZQ7"/>
<feature type="region of interest" description="Disordered" evidence="5">
    <location>
        <begin position="326"/>
        <end position="411"/>
    </location>
</feature>
<feature type="compositionally biased region" description="Low complexity" evidence="5">
    <location>
        <begin position="375"/>
        <end position="387"/>
    </location>
</feature>
<dbReference type="Gene3D" id="3.30.60.90">
    <property type="match status" value="1"/>
</dbReference>
<evidence type="ECO:0000259" key="6">
    <source>
        <dbReference type="PROSITE" id="PS50135"/>
    </source>
</evidence>
<dbReference type="InterPro" id="IPR043145">
    <property type="entry name" value="Znf_ZZ_sf"/>
</dbReference>
<dbReference type="VEuPathDB" id="FungiDB:H257_12903"/>
<feature type="domain" description="ZZ-type" evidence="6">
    <location>
        <begin position="129"/>
        <end position="183"/>
    </location>
</feature>
<gene>
    <name evidence="7" type="ORF">H257_12903</name>
</gene>
<dbReference type="OrthoDB" id="2122982at2759"/>
<organism evidence="7">
    <name type="scientific">Aphanomyces astaci</name>
    <name type="common">Crayfish plague agent</name>
    <dbReference type="NCBI Taxonomy" id="112090"/>
    <lineage>
        <taxon>Eukaryota</taxon>
        <taxon>Sar</taxon>
        <taxon>Stramenopiles</taxon>
        <taxon>Oomycota</taxon>
        <taxon>Saprolegniomycetes</taxon>
        <taxon>Saprolegniales</taxon>
        <taxon>Verrucalvaceae</taxon>
        <taxon>Aphanomyces</taxon>
    </lineage>
</organism>
<protein>
    <recommendedName>
        <fullName evidence="6">ZZ-type domain-containing protein</fullName>
    </recommendedName>
</protein>
<dbReference type="SUPFAM" id="SSF57850">
    <property type="entry name" value="RING/U-box"/>
    <property type="match status" value="1"/>
</dbReference>
<keyword evidence="1" id="KW-0479">Metal-binding</keyword>
<evidence type="ECO:0000256" key="1">
    <source>
        <dbReference type="ARBA" id="ARBA00022723"/>
    </source>
</evidence>
<sequence length="464" mass="51201">MAARFSLMGERRERRGNSVDTAVEELNRQLVTEPHVEPIHVFYGPRSDTDTAEDKPVLHTERKIHKTRVTVWMESEPKEENHSVEASGASAPFARRGSFNSRVQAAGKYWGAKVLQAVGKGKEHDLPVHPDSFCDGCGMDPIIGSMFTCSSCANYHLCSMCYRNGIHGFETSKLLQKVKSDYQVENTVEQCKHRVPEEVFSDLLHHVCHGQVDKFKFLANWICGVVNGHSLAQLAVRGIEIPHLHPSTRARFVSLLMPALTERQDMEVSMEWFVPPTEPDRQTLRIWVCTDKETKSPFAPKKPPGAPASPSVVLTPTTAAATRLAPEHPTDMGGMLSPPLMSPANPDLSPVKAKQTPALTTSVQVELSPSPSRLSTVSNVSSTPNSPGQSNKSELRHSESMDGPCTPRFSQHNDVVTTYEDVDVELDETSLQPLSPLVVTTKVMTMEDNEIHTPHPVGSAHHSF</sequence>
<evidence type="ECO:0000313" key="7">
    <source>
        <dbReference type="EMBL" id="ETV72138.1"/>
    </source>
</evidence>
<dbReference type="PROSITE" id="PS50135">
    <property type="entry name" value="ZF_ZZ_2"/>
    <property type="match status" value="1"/>
</dbReference>
<dbReference type="AlphaFoldDB" id="W4FZQ7"/>
<accession>W4FZQ7</accession>
<dbReference type="SMART" id="SM00291">
    <property type="entry name" value="ZnF_ZZ"/>
    <property type="match status" value="1"/>
</dbReference>
<dbReference type="Pfam" id="PF00569">
    <property type="entry name" value="ZZ"/>
    <property type="match status" value="1"/>
</dbReference>
<dbReference type="EMBL" id="KI913156">
    <property type="protein sequence ID" value="ETV72138.1"/>
    <property type="molecule type" value="Genomic_DNA"/>
</dbReference>
<dbReference type="GeneID" id="20814899"/>
<feature type="compositionally biased region" description="Polar residues" evidence="5">
    <location>
        <begin position="357"/>
        <end position="374"/>
    </location>
</feature>
<evidence type="ECO:0000256" key="4">
    <source>
        <dbReference type="PROSITE-ProRule" id="PRU00228"/>
    </source>
</evidence>
<dbReference type="RefSeq" id="XP_009838581.1">
    <property type="nucleotide sequence ID" value="XM_009840279.1"/>
</dbReference>